<evidence type="ECO:0000313" key="2">
    <source>
        <dbReference type="EMBL" id="AFM14503.1"/>
    </source>
</evidence>
<proteinExistence type="predicted"/>
<feature type="transmembrane region" description="Helical" evidence="1">
    <location>
        <begin position="196"/>
        <end position="214"/>
    </location>
</feature>
<keyword evidence="1" id="KW-1133">Transmembrane helix</keyword>
<gene>
    <name evidence="2" type="ordered locus">Turpa_3869</name>
</gene>
<dbReference type="STRING" id="869212.Turpa_3869"/>
<feature type="transmembrane region" description="Helical" evidence="1">
    <location>
        <begin position="226"/>
        <end position="246"/>
    </location>
</feature>
<organism evidence="2 3">
    <name type="scientific">Turneriella parva (strain ATCC BAA-1111 / DSM 21527 / NCTC 11395 / H)</name>
    <name type="common">Leptospira parva</name>
    <dbReference type="NCBI Taxonomy" id="869212"/>
    <lineage>
        <taxon>Bacteria</taxon>
        <taxon>Pseudomonadati</taxon>
        <taxon>Spirochaetota</taxon>
        <taxon>Spirochaetia</taxon>
        <taxon>Leptospirales</taxon>
        <taxon>Leptospiraceae</taxon>
        <taxon>Turneriella</taxon>
    </lineage>
</organism>
<feature type="transmembrane region" description="Helical" evidence="1">
    <location>
        <begin position="103"/>
        <end position="122"/>
    </location>
</feature>
<feature type="transmembrane region" description="Helical" evidence="1">
    <location>
        <begin position="142"/>
        <end position="159"/>
    </location>
</feature>
<protein>
    <submittedName>
        <fullName evidence="2">Uncharacterized protein</fullName>
    </submittedName>
</protein>
<dbReference type="KEGG" id="tpx:Turpa_3869"/>
<dbReference type="EMBL" id="CP002959">
    <property type="protein sequence ID" value="AFM14503.1"/>
    <property type="molecule type" value="Genomic_DNA"/>
</dbReference>
<keyword evidence="1" id="KW-0812">Transmembrane</keyword>
<feature type="transmembrane region" description="Helical" evidence="1">
    <location>
        <begin position="43"/>
        <end position="62"/>
    </location>
</feature>
<feature type="transmembrane region" description="Helical" evidence="1">
    <location>
        <begin position="171"/>
        <end position="189"/>
    </location>
</feature>
<dbReference type="RefSeq" id="WP_014804980.1">
    <property type="nucleotide sequence ID" value="NC_018020.1"/>
</dbReference>
<keyword evidence="1" id="KW-0472">Membrane</keyword>
<dbReference type="HOGENOM" id="CLU_1038048_0_0_12"/>
<name>I4BB46_TURPD</name>
<sequence>MRRISFITLLLAAGPLQLAFFAVHVVITQKFTAAQALRESLPVLYLAVTYLQWLGVAFFISLSTGRRVPLLMHLPHLLSFLPLIRHIMLAADRMPSDAMSLSLAWVHAVVTHIFSLIATWLWQMRISDESVLADRRRELLPIALYTILLITTILTYAGLDFSFEAGTSPFALGLVLLLLQIMVTVLLITRLRHRTGPMVVIAAAAFALVNLVLLFDRTRSNLGVEIALAATSFTQIFSLYVFFNYFPGATPRAGTPTYTDHNRRTKHV</sequence>
<evidence type="ECO:0000256" key="1">
    <source>
        <dbReference type="SAM" id="Phobius"/>
    </source>
</evidence>
<evidence type="ECO:0000313" key="3">
    <source>
        <dbReference type="Proteomes" id="UP000006048"/>
    </source>
</evidence>
<accession>I4BB46</accession>
<feature type="transmembrane region" description="Helical" evidence="1">
    <location>
        <begin position="74"/>
        <end position="91"/>
    </location>
</feature>
<dbReference type="Proteomes" id="UP000006048">
    <property type="component" value="Chromosome"/>
</dbReference>
<dbReference type="AlphaFoldDB" id="I4BB46"/>
<keyword evidence="3" id="KW-1185">Reference proteome</keyword>
<reference evidence="2 3" key="1">
    <citation type="submission" date="2012-06" db="EMBL/GenBank/DDBJ databases">
        <title>The complete chromosome of genome of Turneriella parva DSM 21527.</title>
        <authorList>
            <consortium name="US DOE Joint Genome Institute (JGI-PGF)"/>
            <person name="Lucas S."/>
            <person name="Han J."/>
            <person name="Lapidus A."/>
            <person name="Bruce D."/>
            <person name="Goodwin L."/>
            <person name="Pitluck S."/>
            <person name="Peters L."/>
            <person name="Kyrpides N."/>
            <person name="Mavromatis K."/>
            <person name="Ivanova N."/>
            <person name="Mikhailova N."/>
            <person name="Chertkov O."/>
            <person name="Detter J.C."/>
            <person name="Tapia R."/>
            <person name="Han C."/>
            <person name="Land M."/>
            <person name="Hauser L."/>
            <person name="Markowitz V."/>
            <person name="Cheng J.-F."/>
            <person name="Hugenholtz P."/>
            <person name="Woyke T."/>
            <person name="Wu D."/>
            <person name="Gronow S."/>
            <person name="Wellnitz S."/>
            <person name="Brambilla E."/>
            <person name="Klenk H.-P."/>
            <person name="Eisen J.A."/>
        </authorList>
    </citation>
    <scope>NUCLEOTIDE SEQUENCE [LARGE SCALE GENOMIC DNA]</scope>
    <source>
        <strain evidence="3">ATCC BAA-1111 / DSM 21527 / NCTC 11395 / H</strain>
    </source>
</reference>